<name>A0A7G9S0D2_9FIRM</name>
<dbReference type="KEGG" id="eio:H9L01_02770"/>
<sequence>MKIATIGTGIIVEHFIRAARTVKDIEFVAVYSRNLVRGHEFAEKVDIKKIYTSLTEMFLDDEIDTVYIASPNSLHYEQSKLALLAGKNVIVEKPFTGNYDKACELVKLSQEKKLYLFEAICNIHMPHFEYIKEKLEKVGNIKLIQCNYSQYSSRYSQLLQGTVTNVFDPDFSGGALADINIYNLHFVVGLFGMPEEVSYIANCHENGIDTSGVVILKYPEFVVECVGAKDSYSSNFAQIQGETGYIMVPGGVNGLKRVEIVTNDLTENHNVQDRDRLSYQVEAFRDIVATKDRARCDELLEHSLNVVKVAEAARQDINLKFEF</sequence>
<feature type="domain" description="Gfo/Idh/MocA-like oxidoreductase N-terminal" evidence="1">
    <location>
        <begin position="2"/>
        <end position="117"/>
    </location>
</feature>
<dbReference type="Gene3D" id="3.30.360.10">
    <property type="entry name" value="Dihydrodipicolinate Reductase, domain 2"/>
    <property type="match status" value="1"/>
</dbReference>
<dbReference type="Pfam" id="PF01408">
    <property type="entry name" value="GFO_IDH_MocA"/>
    <property type="match status" value="1"/>
</dbReference>
<dbReference type="Proteomes" id="UP000515928">
    <property type="component" value="Chromosome"/>
</dbReference>
<dbReference type="PANTHER" id="PTHR43054:SF1">
    <property type="entry name" value="SCYLLO-INOSITOL 2-DEHYDROGENASE (NADP(+)) IOLU"/>
    <property type="match status" value="1"/>
</dbReference>
<accession>A0A7G9S0D2</accession>
<dbReference type="SUPFAM" id="SSF55347">
    <property type="entry name" value="Glyceraldehyde-3-phosphate dehydrogenase-like, C-terminal domain"/>
    <property type="match status" value="1"/>
</dbReference>
<feature type="domain" description="GFO/IDH/MocA-like oxidoreductase" evidence="2">
    <location>
        <begin position="137"/>
        <end position="246"/>
    </location>
</feature>
<evidence type="ECO:0000313" key="4">
    <source>
        <dbReference type="Proteomes" id="UP000515928"/>
    </source>
</evidence>
<dbReference type="SUPFAM" id="SSF51735">
    <property type="entry name" value="NAD(P)-binding Rossmann-fold domains"/>
    <property type="match status" value="1"/>
</dbReference>
<evidence type="ECO:0000259" key="1">
    <source>
        <dbReference type="Pfam" id="PF01408"/>
    </source>
</evidence>
<dbReference type="PANTHER" id="PTHR43054">
    <property type="match status" value="1"/>
</dbReference>
<reference evidence="3 4" key="1">
    <citation type="submission" date="2020-08" db="EMBL/GenBank/DDBJ databases">
        <title>Genome sequence of Erysipelothrix inopinata DSM 15511T.</title>
        <authorList>
            <person name="Hyun D.-W."/>
            <person name="Bae J.-W."/>
        </authorList>
    </citation>
    <scope>NUCLEOTIDE SEQUENCE [LARGE SCALE GENOMIC DNA]</scope>
    <source>
        <strain evidence="3 4">DSM 15511</strain>
    </source>
</reference>
<dbReference type="AlphaFoldDB" id="A0A7G9S0D2"/>
<dbReference type="Gene3D" id="3.40.50.720">
    <property type="entry name" value="NAD(P)-binding Rossmann-like Domain"/>
    <property type="match status" value="1"/>
</dbReference>
<keyword evidence="4" id="KW-1185">Reference proteome</keyword>
<proteinExistence type="predicted"/>
<evidence type="ECO:0000313" key="3">
    <source>
        <dbReference type="EMBL" id="QNN61307.1"/>
    </source>
</evidence>
<dbReference type="InterPro" id="IPR000683">
    <property type="entry name" value="Gfo/Idh/MocA-like_OxRdtase_N"/>
</dbReference>
<dbReference type="InterPro" id="IPR055170">
    <property type="entry name" value="GFO_IDH_MocA-like_dom"/>
</dbReference>
<protein>
    <submittedName>
        <fullName evidence="3">Gfo/Idh/MocA family oxidoreductase</fullName>
    </submittedName>
</protein>
<gene>
    <name evidence="3" type="ORF">H9L01_02770</name>
</gene>
<dbReference type="RefSeq" id="WP_187534509.1">
    <property type="nucleotide sequence ID" value="NZ_CBCSHU010000001.1"/>
</dbReference>
<dbReference type="GO" id="GO:0000166">
    <property type="term" value="F:nucleotide binding"/>
    <property type="evidence" value="ECO:0007669"/>
    <property type="project" value="InterPro"/>
</dbReference>
<dbReference type="EMBL" id="CP060715">
    <property type="protein sequence ID" value="QNN61307.1"/>
    <property type="molecule type" value="Genomic_DNA"/>
</dbReference>
<organism evidence="3 4">
    <name type="scientific">Erysipelothrix inopinata</name>
    <dbReference type="NCBI Taxonomy" id="225084"/>
    <lineage>
        <taxon>Bacteria</taxon>
        <taxon>Bacillati</taxon>
        <taxon>Bacillota</taxon>
        <taxon>Erysipelotrichia</taxon>
        <taxon>Erysipelotrichales</taxon>
        <taxon>Erysipelotrichaceae</taxon>
        <taxon>Erysipelothrix</taxon>
    </lineage>
</organism>
<dbReference type="Pfam" id="PF22725">
    <property type="entry name" value="GFO_IDH_MocA_C3"/>
    <property type="match status" value="1"/>
</dbReference>
<dbReference type="InterPro" id="IPR036291">
    <property type="entry name" value="NAD(P)-bd_dom_sf"/>
</dbReference>
<evidence type="ECO:0000259" key="2">
    <source>
        <dbReference type="Pfam" id="PF22725"/>
    </source>
</evidence>